<accession>A0A9Q0GL96</accession>
<dbReference type="InterPro" id="IPR001005">
    <property type="entry name" value="SANT/Myb"/>
</dbReference>
<dbReference type="OrthoDB" id="1908944at2759"/>
<gene>
    <name evidence="2" type="ORF">Tsubulata_011540</name>
</gene>
<protein>
    <recommendedName>
        <fullName evidence="4">Myb-like domain-containing protein</fullName>
    </recommendedName>
</protein>
<reference evidence="2" key="2">
    <citation type="journal article" date="2023" name="Plants (Basel)">
        <title>Annotation of the Turnera subulata (Passifloraceae) Draft Genome Reveals the S-Locus Evolved after the Divergence of Turneroideae from Passifloroideae in a Stepwise Manner.</title>
        <authorList>
            <person name="Henning P.M."/>
            <person name="Roalson E.H."/>
            <person name="Mir W."/>
            <person name="McCubbin A.G."/>
            <person name="Shore J.S."/>
        </authorList>
    </citation>
    <scope>NUCLEOTIDE SEQUENCE</scope>
    <source>
        <strain evidence="2">F60SS</strain>
    </source>
</reference>
<dbReference type="CDD" id="cd00167">
    <property type="entry name" value="SANT"/>
    <property type="match status" value="1"/>
</dbReference>
<proteinExistence type="predicted"/>
<sequence length="526" mass="58014">MGFKRPFDDDVFQDLPFKQARQVDYGNQLTHFEESVPCHNPPRKPDTLGHYEGRCPKFQCHDNFENGRATYVFDSPKDSDSSAPLSLTTSSSSEEDVGCRAAAYLSLSSDCGESKFQLKPSSHAEDVCTSYLDSFPRKQVPLGPNHQASIPPYSRHINTFNADGSSFSMPHTVPCDDRLIGSCIIPMPDSDVSTDDGYVVGGGRTDCGCLDEGSIRCVRQHVKESREKLKDSIGHEQFMNLGFLDMGEEVMCNWSEEEERIFHAVVYSNPMSLGQNFWKHLDQVFPDRTTKEIVSYYFNVFMLRRRAAQNRSIMLDVDSDDDELHGISRTSLNVQVSEEDGDSDIECPDGPYDQADERGDPLEDEDEEEDIDGSDDDSDGDGDGDGDGDVGDGNGDTTGEDSGIDYCTETPDVQSYDVRRSDAVKHMERNAGIVGEDFIGQDDSCMSFGFEADKIDSCGPADAQANHGNSMAGKIAACGIEVGHGYMLDPSDAKVWDARCTSPIMSFDLLPTCNIIEEIFGKEPAI</sequence>
<feature type="compositionally biased region" description="Acidic residues" evidence="1">
    <location>
        <begin position="362"/>
        <end position="390"/>
    </location>
</feature>
<dbReference type="PANTHER" id="PTHR46872">
    <property type="entry name" value="DNA BINDING PROTEIN"/>
    <property type="match status" value="1"/>
</dbReference>
<dbReference type="SUPFAM" id="SSF46689">
    <property type="entry name" value="Homeodomain-like"/>
    <property type="match status" value="1"/>
</dbReference>
<dbReference type="Proteomes" id="UP001141552">
    <property type="component" value="Unassembled WGS sequence"/>
</dbReference>
<dbReference type="AlphaFoldDB" id="A0A9Q0GL96"/>
<keyword evidence="3" id="KW-1185">Reference proteome</keyword>
<evidence type="ECO:0000256" key="1">
    <source>
        <dbReference type="SAM" id="MobiDB-lite"/>
    </source>
</evidence>
<evidence type="ECO:0000313" key="2">
    <source>
        <dbReference type="EMBL" id="KAJ4850957.1"/>
    </source>
</evidence>
<evidence type="ECO:0008006" key="4">
    <source>
        <dbReference type="Google" id="ProtNLM"/>
    </source>
</evidence>
<feature type="region of interest" description="Disordered" evidence="1">
    <location>
        <begin position="329"/>
        <end position="413"/>
    </location>
</feature>
<feature type="compositionally biased region" description="Acidic residues" evidence="1">
    <location>
        <begin position="337"/>
        <end position="347"/>
    </location>
</feature>
<evidence type="ECO:0000313" key="3">
    <source>
        <dbReference type="Proteomes" id="UP001141552"/>
    </source>
</evidence>
<dbReference type="InterPro" id="IPR009057">
    <property type="entry name" value="Homeodomain-like_sf"/>
</dbReference>
<organism evidence="2 3">
    <name type="scientific">Turnera subulata</name>
    <dbReference type="NCBI Taxonomy" id="218843"/>
    <lineage>
        <taxon>Eukaryota</taxon>
        <taxon>Viridiplantae</taxon>
        <taxon>Streptophyta</taxon>
        <taxon>Embryophyta</taxon>
        <taxon>Tracheophyta</taxon>
        <taxon>Spermatophyta</taxon>
        <taxon>Magnoliopsida</taxon>
        <taxon>eudicotyledons</taxon>
        <taxon>Gunneridae</taxon>
        <taxon>Pentapetalae</taxon>
        <taxon>rosids</taxon>
        <taxon>fabids</taxon>
        <taxon>Malpighiales</taxon>
        <taxon>Passifloraceae</taxon>
        <taxon>Turnera</taxon>
    </lineage>
</organism>
<comment type="caution">
    <text evidence="2">The sequence shown here is derived from an EMBL/GenBank/DDBJ whole genome shotgun (WGS) entry which is preliminary data.</text>
</comment>
<name>A0A9Q0GL96_9ROSI</name>
<reference evidence="2" key="1">
    <citation type="submission" date="2022-02" db="EMBL/GenBank/DDBJ databases">
        <authorList>
            <person name="Henning P.M."/>
            <person name="McCubbin A.G."/>
            <person name="Shore J.S."/>
        </authorList>
    </citation>
    <scope>NUCLEOTIDE SEQUENCE</scope>
    <source>
        <strain evidence="2">F60SS</strain>
        <tissue evidence="2">Leaves</tissue>
    </source>
</reference>
<dbReference type="PANTHER" id="PTHR46872:SF5">
    <property type="entry name" value="MYB-LIKE DOMAIN-CONTAINING PROTEIN"/>
    <property type="match status" value="1"/>
</dbReference>
<dbReference type="EMBL" id="JAKUCV010000178">
    <property type="protein sequence ID" value="KAJ4850957.1"/>
    <property type="molecule type" value="Genomic_DNA"/>
</dbReference>